<comment type="subcellular location">
    <subcellularLocation>
        <location evidence="1">Mitochondrion membrane</location>
        <topology evidence="1">Multi-pass membrane protein</topology>
    </subcellularLocation>
</comment>
<evidence type="ECO:0000256" key="7">
    <source>
        <dbReference type="ARBA" id="ARBA00023128"/>
    </source>
</evidence>
<feature type="repeat" description="Solcar" evidence="9">
    <location>
        <begin position="3"/>
        <end position="87"/>
    </location>
</feature>
<dbReference type="InterPro" id="IPR050567">
    <property type="entry name" value="Mitochondrial_Carrier"/>
</dbReference>
<dbReference type="PROSITE" id="PS50920">
    <property type="entry name" value="SOLCAR"/>
    <property type="match status" value="3"/>
</dbReference>
<evidence type="ECO:0000256" key="5">
    <source>
        <dbReference type="ARBA" id="ARBA00022737"/>
    </source>
</evidence>
<evidence type="ECO:0000256" key="10">
    <source>
        <dbReference type="RuleBase" id="RU000488"/>
    </source>
</evidence>
<dbReference type="Pfam" id="PF00153">
    <property type="entry name" value="Mito_carr"/>
    <property type="match status" value="3"/>
</dbReference>
<dbReference type="VEuPathDB" id="TriTrypDB:TM35_000631140"/>
<comment type="caution">
    <text evidence="11">The sequence shown here is derived from an EMBL/GenBank/DDBJ whole genome shotgun (WGS) entry which is preliminary data.</text>
</comment>
<dbReference type="Proteomes" id="UP000192257">
    <property type="component" value="Unassembled WGS sequence"/>
</dbReference>
<accession>A0A1X0NFT4</accession>
<evidence type="ECO:0000256" key="9">
    <source>
        <dbReference type="PROSITE-ProRule" id="PRU00282"/>
    </source>
</evidence>
<evidence type="ECO:0000256" key="1">
    <source>
        <dbReference type="ARBA" id="ARBA00004225"/>
    </source>
</evidence>
<dbReference type="InterPro" id="IPR018108">
    <property type="entry name" value="MCP_transmembrane"/>
</dbReference>
<keyword evidence="12" id="KW-1185">Reference proteome</keyword>
<dbReference type="EMBL" id="NBCO01000063">
    <property type="protein sequence ID" value="ORC83614.1"/>
    <property type="molecule type" value="Genomic_DNA"/>
</dbReference>
<dbReference type="SUPFAM" id="SSF103506">
    <property type="entry name" value="Mitochondrial carrier"/>
    <property type="match status" value="1"/>
</dbReference>
<dbReference type="Gene3D" id="1.50.40.10">
    <property type="entry name" value="Mitochondrial carrier domain"/>
    <property type="match status" value="1"/>
</dbReference>
<keyword evidence="3 10" id="KW-0813">Transport</keyword>
<dbReference type="PANTHER" id="PTHR45624">
    <property type="entry name" value="MITOCHONDRIAL BASIC AMINO ACIDS TRANSPORTER-RELATED"/>
    <property type="match status" value="1"/>
</dbReference>
<keyword evidence="4 9" id="KW-0812">Transmembrane</keyword>
<dbReference type="AlphaFoldDB" id="A0A1X0NFT4"/>
<reference evidence="11 12" key="1">
    <citation type="submission" date="2017-03" db="EMBL/GenBank/DDBJ databases">
        <title>An alternative strategy for trypanosome survival in the mammalian bloodstream revealed through genome and transcriptome analysis of the ubiquitous bovine parasite Trypanosoma (Megatrypanum) theileri.</title>
        <authorList>
            <person name="Kelly S."/>
            <person name="Ivens A."/>
            <person name="Mott A."/>
            <person name="O'Neill E."/>
            <person name="Emms D."/>
            <person name="Macleod O."/>
            <person name="Voorheis P."/>
            <person name="Matthews J."/>
            <person name="Matthews K."/>
            <person name="Carrington M."/>
        </authorList>
    </citation>
    <scope>NUCLEOTIDE SEQUENCE [LARGE SCALE GENOMIC DNA]</scope>
    <source>
        <strain evidence="11">Edinburgh</strain>
    </source>
</reference>
<evidence type="ECO:0000313" key="11">
    <source>
        <dbReference type="EMBL" id="ORC83614.1"/>
    </source>
</evidence>
<keyword evidence="6" id="KW-1133">Transmembrane helix</keyword>
<proteinExistence type="inferred from homology"/>
<feature type="repeat" description="Solcar" evidence="9">
    <location>
        <begin position="98"/>
        <end position="185"/>
    </location>
</feature>
<evidence type="ECO:0000256" key="2">
    <source>
        <dbReference type="ARBA" id="ARBA00006375"/>
    </source>
</evidence>
<evidence type="ECO:0000256" key="8">
    <source>
        <dbReference type="ARBA" id="ARBA00023136"/>
    </source>
</evidence>
<evidence type="ECO:0000313" key="12">
    <source>
        <dbReference type="Proteomes" id="UP000192257"/>
    </source>
</evidence>
<evidence type="ECO:0000256" key="4">
    <source>
        <dbReference type="ARBA" id="ARBA00022692"/>
    </source>
</evidence>
<feature type="repeat" description="Solcar" evidence="9">
    <location>
        <begin position="196"/>
        <end position="281"/>
    </location>
</feature>
<dbReference type="OrthoDB" id="409586at2759"/>
<keyword evidence="8 9" id="KW-0472">Membrane</keyword>
<evidence type="ECO:0000256" key="3">
    <source>
        <dbReference type="ARBA" id="ARBA00022448"/>
    </source>
</evidence>
<comment type="similarity">
    <text evidence="2 10">Belongs to the mitochondrial carrier (TC 2.A.29) family.</text>
</comment>
<dbReference type="InterPro" id="IPR023395">
    <property type="entry name" value="MCP_dom_sf"/>
</dbReference>
<dbReference type="GeneID" id="39990809"/>
<name>A0A1X0NFT4_9TRYP</name>
<gene>
    <name evidence="11" type="ORF">TM35_000631140</name>
</gene>
<dbReference type="PANTHER" id="PTHR45624:SF12">
    <property type="entry name" value="MITOCHONDRIAL ORNITHINE TRANSPORTER 1"/>
    <property type="match status" value="1"/>
</dbReference>
<dbReference type="STRING" id="67003.A0A1X0NFT4"/>
<organism evidence="11 12">
    <name type="scientific">Trypanosoma theileri</name>
    <dbReference type="NCBI Taxonomy" id="67003"/>
    <lineage>
        <taxon>Eukaryota</taxon>
        <taxon>Discoba</taxon>
        <taxon>Euglenozoa</taxon>
        <taxon>Kinetoplastea</taxon>
        <taxon>Metakinetoplastina</taxon>
        <taxon>Trypanosomatida</taxon>
        <taxon>Trypanosomatidae</taxon>
        <taxon>Trypanosoma</taxon>
    </lineage>
</organism>
<keyword evidence="5" id="KW-0677">Repeat</keyword>
<dbReference type="RefSeq" id="XP_028877680.1">
    <property type="nucleotide sequence ID" value="XM_029031029.1"/>
</dbReference>
<dbReference type="GO" id="GO:0000064">
    <property type="term" value="F:L-ornithine transmembrane transporter activity"/>
    <property type="evidence" value="ECO:0007669"/>
    <property type="project" value="TreeGrafter"/>
</dbReference>
<keyword evidence="7" id="KW-0496">Mitochondrion</keyword>
<dbReference type="GO" id="GO:1990575">
    <property type="term" value="P:mitochondrial L-ornithine transmembrane transport"/>
    <property type="evidence" value="ECO:0007669"/>
    <property type="project" value="TreeGrafter"/>
</dbReference>
<dbReference type="GO" id="GO:0031966">
    <property type="term" value="C:mitochondrial membrane"/>
    <property type="evidence" value="ECO:0007669"/>
    <property type="project" value="UniProtKB-SubCell"/>
</dbReference>
<sequence>MTEEYLQTFAAGTVSGVVGVLLEYPLDTIKVRLQAYTSRYNGYWDCAVKLMREEGIRSFYHGVSTRFVGSGFEHAVVFSFYKWTLRLVGADEYHPLAWQIILGGVGGGVASTTFLTPLELVKCHLQVANMLPVQQREYNGVMDCLVKIARRDGVAGLYKGGVAMLAREVPGTAAYCGTYDKTKEFLTPPGSTTAELSPWRLMIAGGCSGVAFWTVFFPADVVKTRLQVDSTFTPGSFMAGLRLLYAEGGVRALYCGWALTAARAFPSNAAIFATYDLCMRSMRKQQQHQQTPPLSSASGTV</sequence>
<protein>
    <submittedName>
        <fullName evidence="11">Mitochondrial carrier protein</fullName>
    </submittedName>
</protein>
<evidence type="ECO:0000256" key="6">
    <source>
        <dbReference type="ARBA" id="ARBA00022989"/>
    </source>
</evidence>